<name>A0ABT4JVD8_9GAMM</name>
<gene>
    <name evidence="2" type="ORF">O1D97_11290</name>
</gene>
<feature type="signal peptide" evidence="1">
    <location>
        <begin position="1"/>
        <end position="22"/>
    </location>
</feature>
<sequence>MKTVKILLLVGTTSLAVNSAHANETVDKATESVSNFFTEVKETTIETTGKVVDKSTEIGREAGKRAKESGEILWDKTKNAGKKTSDFIGKGIDKISGDKCELETESCVKKTD</sequence>
<reference evidence="2" key="1">
    <citation type="submission" date="2022-12" db="EMBL/GenBank/DDBJ databases">
        <title>Marinomonas 15G1-11 sp. nov, isolated from marine algae.</title>
        <authorList>
            <person name="Butt M."/>
            <person name="Choi D.G."/>
            <person name="Kim J.M."/>
            <person name="Lee J.K."/>
            <person name="Baek J.H."/>
            <person name="Jeon C.O."/>
        </authorList>
    </citation>
    <scope>NUCLEOTIDE SEQUENCE</scope>
    <source>
        <strain evidence="2">15G1-11</strain>
    </source>
</reference>
<dbReference type="Proteomes" id="UP001149719">
    <property type="component" value="Unassembled WGS sequence"/>
</dbReference>
<keyword evidence="3" id="KW-1185">Reference proteome</keyword>
<accession>A0ABT4JVD8</accession>
<feature type="chain" id="PRO_5045840042" evidence="1">
    <location>
        <begin position="23"/>
        <end position="112"/>
    </location>
</feature>
<proteinExistence type="predicted"/>
<keyword evidence="1" id="KW-0732">Signal</keyword>
<comment type="caution">
    <text evidence="2">The sequence shown here is derived from an EMBL/GenBank/DDBJ whole genome shotgun (WGS) entry which is preliminary data.</text>
</comment>
<dbReference type="RefSeq" id="WP_269125654.1">
    <property type="nucleotide sequence ID" value="NZ_JAPUBN010000017.1"/>
</dbReference>
<organism evidence="2 3">
    <name type="scientific">Marinomonas phaeophyticola</name>
    <dbReference type="NCBI Taxonomy" id="3004091"/>
    <lineage>
        <taxon>Bacteria</taxon>
        <taxon>Pseudomonadati</taxon>
        <taxon>Pseudomonadota</taxon>
        <taxon>Gammaproteobacteria</taxon>
        <taxon>Oceanospirillales</taxon>
        <taxon>Oceanospirillaceae</taxon>
        <taxon>Marinomonas</taxon>
    </lineage>
</organism>
<evidence type="ECO:0000313" key="3">
    <source>
        <dbReference type="Proteomes" id="UP001149719"/>
    </source>
</evidence>
<protein>
    <submittedName>
        <fullName evidence="2">Uncharacterized protein</fullName>
    </submittedName>
</protein>
<dbReference type="EMBL" id="JAPUBN010000017">
    <property type="protein sequence ID" value="MCZ2722205.1"/>
    <property type="molecule type" value="Genomic_DNA"/>
</dbReference>
<evidence type="ECO:0000313" key="2">
    <source>
        <dbReference type="EMBL" id="MCZ2722205.1"/>
    </source>
</evidence>
<evidence type="ECO:0000256" key="1">
    <source>
        <dbReference type="SAM" id="SignalP"/>
    </source>
</evidence>